<dbReference type="GO" id="GO:0005525">
    <property type="term" value="F:GTP binding"/>
    <property type="evidence" value="ECO:0007669"/>
    <property type="project" value="UniProtKB-KW"/>
</dbReference>
<accession>A0A9P9GIX6</accession>
<sequence length="222" mass="24267">MTILNGNDPSSQGNLKLLPQGNSLLSSMTAIRSSETGNAPFIDAFEKVARQLIVSALDFVPTEPFKVVTPTGRAYNGHVQRRPVCGVSILRAGASFEGSLRDTYRGPLSFGTILIQRDETTCLPTHIYSKLPRSIVSSTVLILEPMLATGGSASKAIEVLKENGVAEKDIVFVNLIASRTGLEAVMNRFPELLFVTAAIYEDMTPSRYVKLLARRVTLRFRH</sequence>
<keyword evidence="5" id="KW-0021">Allosteric enzyme</keyword>
<organism evidence="11 12">
    <name type="scientific">Fusarium solani</name>
    <name type="common">Filamentous fungus</name>
    <dbReference type="NCBI Taxonomy" id="169388"/>
    <lineage>
        <taxon>Eukaryota</taxon>
        <taxon>Fungi</taxon>
        <taxon>Dikarya</taxon>
        <taxon>Ascomycota</taxon>
        <taxon>Pezizomycotina</taxon>
        <taxon>Sordariomycetes</taxon>
        <taxon>Hypocreomycetidae</taxon>
        <taxon>Hypocreales</taxon>
        <taxon>Nectriaceae</taxon>
        <taxon>Fusarium</taxon>
        <taxon>Fusarium solani species complex</taxon>
    </lineage>
</organism>
<dbReference type="InterPro" id="IPR000836">
    <property type="entry name" value="PRTase_dom"/>
</dbReference>
<evidence type="ECO:0000256" key="7">
    <source>
        <dbReference type="ARBA" id="ARBA00022679"/>
    </source>
</evidence>
<comment type="pathway">
    <text evidence="2">Pyrimidine metabolism; UMP biosynthesis via salvage pathway; UMP from uracil: step 1/1.</text>
</comment>
<dbReference type="SUPFAM" id="SSF53271">
    <property type="entry name" value="PRTase-like"/>
    <property type="match status" value="1"/>
</dbReference>
<comment type="cofactor">
    <cofactor evidence="1">
        <name>Mg(2+)</name>
        <dbReference type="ChEBI" id="CHEBI:18420"/>
    </cofactor>
</comment>
<keyword evidence="6 11" id="KW-0328">Glycosyltransferase</keyword>
<dbReference type="EMBL" id="JAGTJS010000020">
    <property type="protein sequence ID" value="KAH7240394.1"/>
    <property type="molecule type" value="Genomic_DNA"/>
</dbReference>
<reference evidence="11" key="1">
    <citation type="journal article" date="2021" name="Nat. Commun.">
        <title>Genetic determinants of endophytism in the Arabidopsis root mycobiome.</title>
        <authorList>
            <person name="Mesny F."/>
            <person name="Miyauchi S."/>
            <person name="Thiergart T."/>
            <person name="Pickel B."/>
            <person name="Atanasova L."/>
            <person name="Karlsson M."/>
            <person name="Huettel B."/>
            <person name="Barry K.W."/>
            <person name="Haridas S."/>
            <person name="Chen C."/>
            <person name="Bauer D."/>
            <person name="Andreopoulos W."/>
            <person name="Pangilinan J."/>
            <person name="LaButti K."/>
            <person name="Riley R."/>
            <person name="Lipzen A."/>
            <person name="Clum A."/>
            <person name="Drula E."/>
            <person name="Henrissat B."/>
            <person name="Kohler A."/>
            <person name="Grigoriev I.V."/>
            <person name="Martin F.M."/>
            <person name="Hacquard S."/>
        </authorList>
    </citation>
    <scope>NUCLEOTIDE SEQUENCE</scope>
    <source>
        <strain evidence="11">FSSC 5 MPI-SDFR-AT-0091</strain>
    </source>
</reference>
<keyword evidence="12" id="KW-1185">Reference proteome</keyword>
<evidence type="ECO:0000259" key="10">
    <source>
        <dbReference type="Pfam" id="PF14681"/>
    </source>
</evidence>
<evidence type="ECO:0000256" key="4">
    <source>
        <dbReference type="ARBA" id="ARBA00011894"/>
    </source>
</evidence>
<evidence type="ECO:0000256" key="9">
    <source>
        <dbReference type="ARBA" id="ARBA00023134"/>
    </source>
</evidence>
<dbReference type="Proteomes" id="UP000736672">
    <property type="component" value="Unassembled WGS sequence"/>
</dbReference>
<evidence type="ECO:0000256" key="5">
    <source>
        <dbReference type="ARBA" id="ARBA00022533"/>
    </source>
</evidence>
<evidence type="ECO:0000256" key="2">
    <source>
        <dbReference type="ARBA" id="ARBA00005180"/>
    </source>
</evidence>
<gene>
    <name evidence="11" type="ORF">B0J15DRAFT_405026</name>
</gene>
<dbReference type="FunFam" id="3.40.50.2020:FF:000023">
    <property type="entry name" value="Probable uracil phosphoribosyltransferase"/>
    <property type="match status" value="1"/>
</dbReference>
<keyword evidence="7" id="KW-0808">Transferase</keyword>
<dbReference type="OrthoDB" id="106623at2759"/>
<evidence type="ECO:0000256" key="1">
    <source>
        <dbReference type="ARBA" id="ARBA00001946"/>
    </source>
</evidence>
<keyword evidence="8" id="KW-0547">Nucleotide-binding</keyword>
<feature type="domain" description="Phosphoribosyltransferase" evidence="10">
    <location>
        <begin position="22"/>
        <end position="209"/>
    </location>
</feature>
<dbReference type="AlphaFoldDB" id="A0A9P9GIX6"/>
<evidence type="ECO:0000256" key="3">
    <source>
        <dbReference type="ARBA" id="ARBA00009516"/>
    </source>
</evidence>
<proteinExistence type="inferred from homology"/>
<evidence type="ECO:0000256" key="6">
    <source>
        <dbReference type="ARBA" id="ARBA00022676"/>
    </source>
</evidence>
<keyword evidence="9" id="KW-0342">GTP-binding</keyword>
<protein>
    <recommendedName>
        <fullName evidence="4">uracil phosphoribosyltransferase</fullName>
        <ecNumber evidence="4">2.4.2.9</ecNumber>
    </recommendedName>
</protein>
<evidence type="ECO:0000313" key="11">
    <source>
        <dbReference type="EMBL" id="KAH7240394.1"/>
    </source>
</evidence>
<comment type="caution">
    <text evidence="11">The sequence shown here is derived from an EMBL/GenBank/DDBJ whole genome shotgun (WGS) entry which is preliminary data.</text>
</comment>
<dbReference type="Pfam" id="PF14681">
    <property type="entry name" value="UPRTase"/>
    <property type="match status" value="1"/>
</dbReference>
<evidence type="ECO:0000256" key="8">
    <source>
        <dbReference type="ARBA" id="ARBA00022741"/>
    </source>
</evidence>
<dbReference type="Gene3D" id="3.40.50.2020">
    <property type="match status" value="1"/>
</dbReference>
<dbReference type="EC" id="2.4.2.9" evidence="4"/>
<dbReference type="GO" id="GO:0004845">
    <property type="term" value="F:uracil phosphoribosyltransferase activity"/>
    <property type="evidence" value="ECO:0007669"/>
    <property type="project" value="UniProtKB-EC"/>
</dbReference>
<dbReference type="CDD" id="cd06223">
    <property type="entry name" value="PRTases_typeI"/>
    <property type="match status" value="1"/>
</dbReference>
<name>A0A9P9GIX6_FUSSL</name>
<dbReference type="InterPro" id="IPR029057">
    <property type="entry name" value="PRTase-like"/>
</dbReference>
<comment type="similarity">
    <text evidence="3">Belongs to the UPRTase family.</text>
</comment>
<evidence type="ECO:0000313" key="12">
    <source>
        <dbReference type="Proteomes" id="UP000736672"/>
    </source>
</evidence>
<dbReference type="GO" id="GO:0008655">
    <property type="term" value="P:pyrimidine-containing compound salvage"/>
    <property type="evidence" value="ECO:0007669"/>
    <property type="project" value="UniProtKB-ARBA"/>
</dbReference>